<dbReference type="AlphaFoldDB" id="A0A1E7F1V5"/>
<organism evidence="6 7">
    <name type="scientific">Fragilariopsis cylindrus CCMP1102</name>
    <dbReference type="NCBI Taxonomy" id="635003"/>
    <lineage>
        <taxon>Eukaryota</taxon>
        <taxon>Sar</taxon>
        <taxon>Stramenopiles</taxon>
        <taxon>Ochrophyta</taxon>
        <taxon>Bacillariophyta</taxon>
        <taxon>Bacillariophyceae</taxon>
        <taxon>Bacillariophycidae</taxon>
        <taxon>Bacillariales</taxon>
        <taxon>Bacillariaceae</taxon>
        <taxon>Fragilariopsis</taxon>
    </lineage>
</organism>
<dbReference type="PRINTS" id="PR00633">
    <property type="entry name" value="RCCNDNSATION"/>
</dbReference>
<feature type="repeat" description="RCC1" evidence="3">
    <location>
        <begin position="152"/>
        <end position="216"/>
    </location>
</feature>
<feature type="region of interest" description="Disordered" evidence="4">
    <location>
        <begin position="280"/>
        <end position="302"/>
    </location>
</feature>
<evidence type="ECO:0000256" key="2">
    <source>
        <dbReference type="ARBA" id="ARBA00022737"/>
    </source>
</evidence>
<evidence type="ECO:0000259" key="5">
    <source>
        <dbReference type="Pfam" id="PF25390"/>
    </source>
</evidence>
<evidence type="ECO:0000313" key="7">
    <source>
        <dbReference type="Proteomes" id="UP000095751"/>
    </source>
</evidence>
<keyword evidence="2" id="KW-0677">Repeat</keyword>
<dbReference type="PROSITE" id="PS50012">
    <property type="entry name" value="RCC1_3"/>
    <property type="match status" value="4"/>
</dbReference>
<accession>A0A1E7F1V5</accession>
<feature type="repeat" description="RCC1" evidence="3">
    <location>
        <begin position="76"/>
        <end position="151"/>
    </location>
</feature>
<protein>
    <submittedName>
        <fullName evidence="6">RCC1/BLIP-II protein</fullName>
    </submittedName>
</protein>
<sequence length="440" mass="45891">MVETSASAGGEHTLFYDSKTKSLFSAGACGLGWCRNYPLNAALFHLQKVKLGDESKPCRLFHASYYHNLAVDATQGQLYTWGCGTFVDLAKDGTPNLDGVIPALGPRANTTTDLGEPPQPIALVPDDPYNIKDPIVSLSAGAYHSVVLTRLGIVYTFGAGQLGQLGRHITSDSTDSSGLPVDLTPAPIQGIDDSGQDKKVVAIGAGFYNTFAIVGGSSGSLYCAGENQNKQCGAGPRNLREMVRVKEIGDTVVESVEGGYCHTLVKTAAGKVLSMGCGEEGQRGDGRLIDEDGDEADDTEPRKTVTPVVLPEGRNAIGIAAGANHSVVLGDDGVAYTFGANDVGQCGVSSKDADGEEGAPVLSPHAVEIPTDAGQVIGISAGYAHTVLTTSKERVFVFGQNDNGQLGIGGKGAQNDGDIDREPSSRPVEVEIKIEIVELK</sequence>
<keyword evidence="1" id="KW-0344">Guanine-nucleotide releasing factor</keyword>
<dbReference type="Pfam" id="PF25390">
    <property type="entry name" value="WD40_RLD"/>
    <property type="match status" value="1"/>
</dbReference>
<feature type="compositionally biased region" description="Basic and acidic residues" evidence="4">
    <location>
        <begin position="280"/>
        <end position="290"/>
    </location>
</feature>
<evidence type="ECO:0000256" key="1">
    <source>
        <dbReference type="ARBA" id="ARBA00022658"/>
    </source>
</evidence>
<dbReference type="InterPro" id="IPR058923">
    <property type="entry name" value="RCC1-like_dom"/>
</dbReference>
<proteinExistence type="predicted"/>
<dbReference type="InterPro" id="IPR009091">
    <property type="entry name" value="RCC1/BLIP-II"/>
</dbReference>
<dbReference type="GO" id="GO:0005737">
    <property type="term" value="C:cytoplasm"/>
    <property type="evidence" value="ECO:0007669"/>
    <property type="project" value="TreeGrafter"/>
</dbReference>
<dbReference type="GO" id="GO:0005085">
    <property type="term" value="F:guanyl-nucleotide exchange factor activity"/>
    <property type="evidence" value="ECO:0007669"/>
    <property type="project" value="TreeGrafter"/>
</dbReference>
<dbReference type="EMBL" id="KV784365">
    <property type="protein sequence ID" value="OEU12117.1"/>
    <property type="molecule type" value="Genomic_DNA"/>
</dbReference>
<dbReference type="Gene3D" id="2.130.10.30">
    <property type="entry name" value="Regulator of chromosome condensation 1/beta-lactamase-inhibitor protein II"/>
    <property type="match status" value="2"/>
</dbReference>
<dbReference type="PROSITE" id="PS00626">
    <property type="entry name" value="RCC1_2"/>
    <property type="match status" value="2"/>
</dbReference>
<gene>
    <name evidence="6" type="ORF">FRACYDRAFT_270529</name>
</gene>
<dbReference type="KEGG" id="fcy:FRACYDRAFT_270529"/>
<dbReference type="SUPFAM" id="SSF50985">
    <property type="entry name" value="RCC1/BLIP-II"/>
    <property type="match status" value="2"/>
</dbReference>
<dbReference type="InterPro" id="IPR000408">
    <property type="entry name" value="Reg_chr_condens"/>
</dbReference>
<dbReference type="OrthoDB" id="42804at2759"/>
<feature type="domain" description="RCC1-like" evidence="5">
    <location>
        <begin position="118"/>
        <end position="424"/>
    </location>
</feature>
<dbReference type="PANTHER" id="PTHR45982:SF1">
    <property type="entry name" value="REGULATOR OF CHROMOSOME CONDENSATION"/>
    <property type="match status" value="1"/>
</dbReference>
<feature type="repeat" description="RCC1" evidence="3">
    <location>
        <begin position="270"/>
        <end position="332"/>
    </location>
</feature>
<evidence type="ECO:0000313" key="6">
    <source>
        <dbReference type="EMBL" id="OEU12117.1"/>
    </source>
</evidence>
<dbReference type="Proteomes" id="UP000095751">
    <property type="component" value="Unassembled WGS sequence"/>
</dbReference>
<evidence type="ECO:0000256" key="3">
    <source>
        <dbReference type="PROSITE-ProRule" id="PRU00235"/>
    </source>
</evidence>
<dbReference type="PANTHER" id="PTHR45982">
    <property type="entry name" value="REGULATOR OF CHROMOSOME CONDENSATION"/>
    <property type="match status" value="1"/>
</dbReference>
<feature type="repeat" description="RCC1" evidence="3">
    <location>
        <begin position="333"/>
        <end position="392"/>
    </location>
</feature>
<evidence type="ECO:0000256" key="4">
    <source>
        <dbReference type="SAM" id="MobiDB-lite"/>
    </source>
</evidence>
<name>A0A1E7F1V5_9STRA</name>
<keyword evidence="7" id="KW-1185">Reference proteome</keyword>
<dbReference type="InParanoid" id="A0A1E7F1V5"/>
<reference evidence="6 7" key="1">
    <citation type="submission" date="2016-09" db="EMBL/GenBank/DDBJ databases">
        <title>Extensive genetic diversity and differential bi-allelic expression allows diatom success in the polar Southern Ocean.</title>
        <authorList>
            <consortium name="DOE Joint Genome Institute"/>
            <person name="Mock T."/>
            <person name="Otillar R.P."/>
            <person name="Strauss J."/>
            <person name="Dupont C."/>
            <person name="Frickenhaus S."/>
            <person name="Maumus F."/>
            <person name="Mcmullan M."/>
            <person name="Sanges R."/>
            <person name="Schmutz J."/>
            <person name="Toseland A."/>
            <person name="Valas R."/>
            <person name="Veluchamy A."/>
            <person name="Ward B.J."/>
            <person name="Allen A."/>
            <person name="Barry K."/>
            <person name="Falciatore A."/>
            <person name="Ferrante M."/>
            <person name="Fortunato A.E."/>
            <person name="Gloeckner G."/>
            <person name="Gruber A."/>
            <person name="Hipkin R."/>
            <person name="Janech M."/>
            <person name="Kroth P."/>
            <person name="Leese F."/>
            <person name="Lindquist E."/>
            <person name="Lyon B.R."/>
            <person name="Martin J."/>
            <person name="Mayer C."/>
            <person name="Parker M."/>
            <person name="Quesneville H."/>
            <person name="Raymond J."/>
            <person name="Uhlig C."/>
            <person name="Valentin K.U."/>
            <person name="Worden A.Z."/>
            <person name="Armbrust E.V."/>
            <person name="Bowler C."/>
            <person name="Green B."/>
            <person name="Moulton V."/>
            <person name="Van Oosterhout C."/>
            <person name="Grigoriev I."/>
        </authorList>
    </citation>
    <scope>NUCLEOTIDE SEQUENCE [LARGE SCALE GENOMIC DNA]</scope>
    <source>
        <strain evidence="6 7">CCMP1102</strain>
    </source>
</reference>
<dbReference type="InterPro" id="IPR051553">
    <property type="entry name" value="Ran_GTPase-activating"/>
</dbReference>